<comment type="subcellular location">
    <subcellularLocation>
        <location evidence="1 6">Membrane</location>
        <topology evidence="1 6">Multi-pass membrane protein</topology>
    </subcellularLocation>
</comment>
<reference evidence="7" key="1">
    <citation type="submission" date="2022-11" db="EMBL/GenBank/DDBJ databases">
        <title>Centuries of genome instability and evolution in soft-shell clam transmissible cancer (bioRxiv).</title>
        <authorList>
            <person name="Hart S.F.M."/>
            <person name="Yonemitsu M.A."/>
            <person name="Giersch R.M."/>
            <person name="Beal B.F."/>
            <person name="Arriagada G."/>
            <person name="Davis B.W."/>
            <person name="Ostrander E.A."/>
            <person name="Goff S.P."/>
            <person name="Metzger M.J."/>
        </authorList>
    </citation>
    <scope>NUCLEOTIDE SEQUENCE</scope>
    <source>
        <strain evidence="7">MELC-2E11</strain>
        <tissue evidence="7">Siphon/mantle</tissue>
    </source>
</reference>
<keyword evidence="3 6" id="KW-0812">Transmembrane</keyword>
<organism evidence="7 8">
    <name type="scientific">Mya arenaria</name>
    <name type="common">Soft-shell clam</name>
    <dbReference type="NCBI Taxonomy" id="6604"/>
    <lineage>
        <taxon>Eukaryota</taxon>
        <taxon>Metazoa</taxon>
        <taxon>Spiralia</taxon>
        <taxon>Lophotrochozoa</taxon>
        <taxon>Mollusca</taxon>
        <taxon>Bivalvia</taxon>
        <taxon>Autobranchia</taxon>
        <taxon>Heteroconchia</taxon>
        <taxon>Euheterodonta</taxon>
        <taxon>Imparidentia</taxon>
        <taxon>Neoheterodontei</taxon>
        <taxon>Myida</taxon>
        <taxon>Myoidea</taxon>
        <taxon>Myidae</taxon>
        <taxon>Mya</taxon>
    </lineage>
</organism>
<dbReference type="Gene3D" id="1.10.1450.10">
    <property type="entry name" value="Tetraspanin"/>
    <property type="match status" value="1"/>
</dbReference>
<evidence type="ECO:0000313" key="7">
    <source>
        <dbReference type="EMBL" id="WAR03485.1"/>
    </source>
</evidence>
<evidence type="ECO:0000313" key="8">
    <source>
        <dbReference type="Proteomes" id="UP001164746"/>
    </source>
</evidence>
<dbReference type="PIRSF" id="PIRSF002419">
    <property type="entry name" value="Tetraspanin"/>
    <property type="match status" value="1"/>
</dbReference>
<dbReference type="InterPro" id="IPR000301">
    <property type="entry name" value="Tetraspanin_animals"/>
</dbReference>
<comment type="caution">
    <text evidence="6">Lacks conserved residue(s) required for the propagation of feature annotation.</text>
</comment>
<comment type="similarity">
    <text evidence="2 6">Belongs to the tetraspanin (TM4SF) family.</text>
</comment>
<keyword evidence="4 6" id="KW-1133">Transmembrane helix</keyword>
<protein>
    <recommendedName>
        <fullName evidence="6">Tetraspanin</fullName>
    </recommendedName>
</protein>
<dbReference type="Proteomes" id="UP001164746">
    <property type="component" value="Chromosome 4"/>
</dbReference>
<dbReference type="EMBL" id="CP111015">
    <property type="protein sequence ID" value="WAR03485.1"/>
    <property type="molecule type" value="Genomic_DNA"/>
</dbReference>
<evidence type="ECO:0000256" key="3">
    <source>
        <dbReference type="ARBA" id="ARBA00022692"/>
    </source>
</evidence>
<feature type="transmembrane region" description="Helical" evidence="6">
    <location>
        <begin position="28"/>
        <end position="54"/>
    </location>
</feature>
<sequence length="186" mass="20746">MGVAMLVVGAYWQISRSNYIDLMPSDEFFTVTALLIASGTIVIVVCLFGFIGVWMQSQCVILIIDSELEKKLLEGLRDSEKRDEWDKLQQAERCCGVKNSTDWYGQIDPDYPETLPDSCCDGPNCGSQGRTVAYDVGCYQKGKNWVEDNFYALGAAGITLGVLQIVTVLVSCLLIMMMRREKTLMV</sequence>
<proteinExistence type="inferred from homology"/>
<dbReference type="SUPFAM" id="SSF48652">
    <property type="entry name" value="Tetraspanin"/>
    <property type="match status" value="1"/>
</dbReference>
<dbReference type="Pfam" id="PF00335">
    <property type="entry name" value="Tetraspanin"/>
    <property type="match status" value="1"/>
</dbReference>
<feature type="transmembrane region" description="Helical" evidence="6">
    <location>
        <begin position="150"/>
        <end position="178"/>
    </location>
</feature>
<keyword evidence="8" id="KW-1185">Reference proteome</keyword>
<accession>A0ABY7E0F6</accession>
<evidence type="ECO:0000256" key="1">
    <source>
        <dbReference type="ARBA" id="ARBA00004141"/>
    </source>
</evidence>
<keyword evidence="5 6" id="KW-0472">Membrane</keyword>
<dbReference type="PANTHER" id="PTHR19282:SF478">
    <property type="entry name" value="TETRASPANIN"/>
    <property type="match status" value="1"/>
</dbReference>
<evidence type="ECO:0000256" key="4">
    <source>
        <dbReference type="ARBA" id="ARBA00022989"/>
    </source>
</evidence>
<gene>
    <name evidence="7" type="ORF">MAR_010043</name>
</gene>
<evidence type="ECO:0000256" key="2">
    <source>
        <dbReference type="ARBA" id="ARBA00006840"/>
    </source>
</evidence>
<name>A0ABY7E0F6_MYAAR</name>
<evidence type="ECO:0000256" key="6">
    <source>
        <dbReference type="RuleBase" id="RU361218"/>
    </source>
</evidence>
<evidence type="ECO:0000256" key="5">
    <source>
        <dbReference type="ARBA" id="ARBA00023136"/>
    </source>
</evidence>
<dbReference type="InterPro" id="IPR018499">
    <property type="entry name" value="Tetraspanin/Peripherin"/>
</dbReference>
<dbReference type="PRINTS" id="PR00259">
    <property type="entry name" value="TMFOUR"/>
</dbReference>
<dbReference type="PANTHER" id="PTHR19282">
    <property type="entry name" value="TETRASPANIN"/>
    <property type="match status" value="1"/>
</dbReference>
<dbReference type="InterPro" id="IPR008952">
    <property type="entry name" value="Tetraspanin_EC2_sf"/>
</dbReference>